<sequence length="92" mass="11037">MVAFITFLLKFALFFFIFFLALILWIAYTFYKQIKRTRRQFNPYDQQEGTETKGNTVTDNRPIEKRNKQVIPDSEGEYVDFTEVDDPEPKQQ</sequence>
<dbReference type="Proteomes" id="UP000757461">
    <property type="component" value="Unassembled WGS sequence"/>
</dbReference>
<name>A0A930I0C9_9BACT</name>
<protein>
    <submittedName>
        <fullName evidence="3">DUF4834 domain-containing protein</fullName>
    </submittedName>
</protein>
<evidence type="ECO:0000313" key="3">
    <source>
        <dbReference type="EMBL" id="MBF1415364.1"/>
    </source>
</evidence>
<organism evidence="3 4">
    <name type="scientific">Prevotella histicola</name>
    <dbReference type="NCBI Taxonomy" id="470565"/>
    <lineage>
        <taxon>Bacteria</taxon>
        <taxon>Pseudomonadati</taxon>
        <taxon>Bacteroidota</taxon>
        <taxon>Bacteroidia</taxon>
        <taxon>Bacteroidales</taxon>
        <taxon>Prevotellaceae</taxon>
        <taxon>Prevotella</taxon>
    </lineage>
</organism>
<feature type="region of interest" description="Disordered" evidence="1">
    <location>
        <begin position="45"/>
        <end position="65"/>
    </location>
</feature>
<gene>
    <name evidence="3" type="ORF">HXN33_07270</name>
</gene>
<dbReference type="GeneID" id="66731357"/>
<evidence type="ECO:0000256" key="1">
    <source>
        <dbReference type="SAM" id="MobiDB-lite"/>
    </source>
</evidence>
<evidence type="ECO:0000256" key="2">
    <source>
        <dbReference type="SAM" id="Phobius"/>
    </source>
</evidence>
<dbReference type="AlphaFoldDB" id="A0A930I0C9"/>
<evidence type="ECO:0000313" key="4">
    <source>
        <dbReference type="Proteomes" id="UP000757461"/>
    </source>
</evidence>
<keyword evidence="2" id="KW-0812">Transmembrane</keyword>
<dbReference type="EMBL" id="JABZSQ010000128">
    <property type="protein sequence ID" value="MBF1415364.1"/>
    <property type="molecule type" value="Genomic_DNA"/>
</dbReference>
<dbReference type="RefSeq" id="WP_008822078.1">
    <property type="nucleotide sequence ID" value="NZ_CAUOMI010000004.1"/>
</dbReference>
<proteinExistence type="predicted"/>
<comment type="caution">
    <text evidence="3">The sequence shown here is derived from an EMBL/GenBank/DDBJ whole genome shotgun (WGS) entry which is preliminary data.</text>
</comment>
<keyword evidence="2" id="KW-1133">Transmembrane helix</keyword>
<keyword evidence="2" id="KW-0472">Membrane</keyword>
<reference evidence="3" key="1">
    <citation type="submission" date="2020-04" db="EMBL/GenBank/DDBJ databases">
        <title>Deep metagenomics examines the oral microbiome during advanced dental caries in children, revealing novel taxa and co-occurrences with host molecules.</title>
        <authorList>
            <person name="Baker J.L."/>
            <person name="Morton J.T."/>
            <person name="Dinis M."/>
            <person name="Alvarez R."/>
            <person name="Tran N.C."/>
            <person name="Knight R."/>
            <person name="Edlund A."/>
        </authorList>
    </citation>
    <scope>NUCLEOTIDE SEQUENCE</scope>
    <source>
        <strain evidence="3">JCVI_25_bin.9</strain>
    </source>
</reference>
<accession>A0A930I0C9</accession>
<feature type="compositionally biased region" description="Polar residues" evidence="1">
    <location>
        <begin position="45"/>
        <end position="59"/>
    </location>
</feature>
<feature type="transmembrane region" description="Helical" evidence="2">
    <location>
        <begin position="12"/>
        <end position="31"/>
    </location>
</feature>